<evidence type="ECO:0000313" key="7">
    <source>
        <dbReference type="EMBL" id="WAR23266.1"/>
    </source>
</evidence>
<dbReference type="InterPro" id="IPR029016">
    <property type="entry name" value="GAF-like_dom_sf"/>
</dbReference>
<dbReference type="Pfam" id="PF00233">
    <property type="entry name" value="PDEase_I"/>
    <property type="match status" value="1"/>
</dbReference>
<keyword evidence="1" id="KW-0140">cGMP</keyword>
<dbReference type="InterPro" id="IPR003018">
    <property type="entry name" value="GAF"/>
</dbReference>
<evidence type="ECO:0000259" key="6">
    <source>
        <dbReference type="PROSITE" id="PS51845"/>
    </source>
</evidence>
<dbReference type="PANTHER" id="PTHR11347">
    <property type="entry name" value="CYCLIC NUCLEOTIDE PHOSPHODIESTERASE"/>
    <property type="match status" value="1"/>
</dbReference>
<dbReference type="PROSITE" id="PS00126">
    <property type="entry name" value="PDEASE_I_1"/>
    <property type="match status" value="1"/>
</dbReference>
<dbReference type="Gene3D" id="1.10.1300.10">
    <property type="entry name" value="3'5'-cyclic nucleotide phosphodiesterase, catalytic domain"/>
    <property type="match status" value="1"/>
</dbReference>
<keyword evidence="2 4" id="KW-0479">Metal-binding</keyword>
<dbReference type="Proteomes" id="UP001164746">
    <property type="component" value="Chromosome 13"/>
</dbReference>
<keyword evidence="8" id="KW-1185">Reference proteome</keyword>
<comment type="similarity">
    <text evidence="4">Belongs to the cyclic nucleotide phosphodiesterase family.</text>
</comment>
<sequence>MTDLNEDQVIQYLHENPKFLEDYVLSHVNQERLNRWTAWKEQARRHRHGENLNGEIIPDRKATLAKWKASMHSKKWSLLQELTRDIHNHSNKAQVLAELANCIATATSAEGHNLYLIDTSQQQLYYQKPTNNNKSEMTSSCVGSGRLSSTLAGYVACTAETVRTGDILADDRFPDGLAVGGEKCQSVMGLPIIKGDGSLTGVIELYRNVGGGIFTLEDEEVAISMVMWADLCVEYVEMYNCMTRQRKLNEFLLAVTKSIFQDIVSMDTVIMKIMNYAKKLVNADRASLFLLDTNTNELYARIFDTGKIDENLPSKEIRFPMDKGVAGHVASTGEILNIADAYTDRRFNREVDMQTGYRTKSILCMPIYIRGNIIGVVQMVNKLQGTFTKSDEESFETFAVYCGLALHHAKLYEKIRRSEQKYKVALEVLSYHSQSSDDEFTTVKEVPVPDQITNITHYHFSPWAVTNMEKPIYVLYMFRDLFRRINSVRENEKRYDMDSLIRFTLTVRKNYRNVPYHNWDHAFSVAHAMYTVIKTSEHRFTAQESDSIRVCLTVTVNRTCNRAFLWQCLALFVACLCHDLDHRGKTNAFMVKSASPLAAIYSTSTMEHHHFNQTVTILQMLSDIRNSILATDLAMFFGNKAKLKDIADRNGLSWKDDEHRSNMKKWKQLAEKPRDDVEAELSIDISERRHSLIQYGEHPEDDSSTDSEKPEDIAEETESCGEDRDTDVSGSSPTASHQGEDSVSDHVLIHEDDSVHCVE</sequence>
<name>A0ABY7FQS8_MYAAR</name>
<gene>
    <name evidence="7" type="ORF">MAR_036935</name>
</gene>
<dbReference type="SMART" id="SM00471">
    <property type="entry name" value="HDc"/>
    <property type="match status" value="1"/>
</dbReference>
<dbReference type="Pfam" id="PF13185">
    <property type="entry name" value="GAF_2"/>
    <property type="match status" value="1"/>
</dbReference>
<evidence type="ECO:0000256" key="3">
    <source>
        <dbReference type="ARBA" id="ARBA00022801"/>
    </source>
</evidence>
<feature type="compositionally biased region" description="Polar residues" evidence="5">
    <location>
        <begin position="728"/>
        <end position="737"/>
    </location>
</feature>
<dbReference type="SMART" id="SM00065">
    <property type="entry name" value="GAF"/>
    <property type="match status" value="2"/>
</dbReference>
<dbReference type="PROSITE" id="PS51845">
    <property type="entry name" value="PDEASE_I_2"/>
    <property type="match status" value="1"/>
</dbReference>
<evidence type="ECO:0000256" key="1">
    <source>
        <dbReference type="ARBA" id="ARBA00022535"/>
    </source>
</evidence>
<dbReference type="SUPFAM" id="SSF55781">
    <property type="entry name" value="GAF domain-like"/>
    <property type="match status" value="2"/>
</dbReference>
<dbReference type="InterPro" id="IPR023174">
    <property type="entry name" value="PDEase_CS"/>
</dbReference>
<dbReference type="InterPro" id="IPR003607">
    <property type="entry name" value="HD/PDEase_dom"/>
</dbReference>
<proteinExistence type="inferred from homology"/>
<feature type="compositionally biased region" description="Basic and acidic residues" evidence="5">
    <location>
        <begin position="738"/>
        <end position="759"/>
    </location>
</feature>
<feature type="region of interest" description="Disordered" evidence="5">
    <location>
        <begin position="693"/>
        <end position="759"/>
    </location>
</feature>
<protein>
    <recommendedName>
        <fullName evidence="4">Phosphodiesterase</fullName>
        <ecNumber evidence="4">3.1.4.-</ecNumber>
    </recommendedName>
</protein>
<comment type="cofactor">
    <cofactor evidence="4">
        <name>a divalent metal cation</name>
        <dbReference type="ChEBI" id="CHEBI:60240"/>
    </cofactor>
    <text evidence="4">Binds 2 divalent metal cations per subunit. Site 1 may preferentially bind zinc ions, while site 2 has a preference for magnesium and/or manganese ions.</text>
</comment>
<dbReference type="EMBL" id="CP111024">
    <property type="protein sequence ID" value="WAR23266.1"/>
    <property type="molecule type" value="Genomic_DNA"/>
</dbReference>
<accession>A0ABY7FQS8</accession>
<organism evidence="7 8">
    <name type="scientific">Mya arenaria</name>
    <name type="common">Soft-shell clam</name>
    <dbReference type="NCBI Taxonomy" id="6604"/>
    <lineage>
        <taxon>Eukaryota</taxon>
        <taxon>Metazoa</taxon>
        <taxon>Spiralia</taxon>
        <taxon>Lophotrochozoa</taxon>
        <taxon>Mollusca</taxon>
        <taxon>Bivalvia</taxon>
        <taxon>Autobranchia</taxon>
        <taxon>Heteroconchia</taxon>
        <taxon>Euheterodonta</taxon>
        <taxon>Imparidentia</taxon>
        <taxon>Neoheterodontei</taxon>
        <taxon>Myida</taxon>
        <taxon>Myoidea</taxon>
        <taxon>Myidae</taxon>
        <taxon>Mya</taxon>
    </lineage>
</organism>
<evidence type="ECO:0000256" key="4">
    <source>
        <dbReference type="RuleBase" id="RU363067"/>
    </source>
</evidence>
<feature type="domain" description="PDEase" evidence="6">
    <location>
        <begin position="435"/>
        <end position="759"/>
    </location>
</feature>
<dbReference type="InterPro" id="IPR002073">
    <property type="entry name" value="PDEase_catalytic_dom"/>
</dbReference>
<dbReference type="InterPro" id="IPR036971">
    <property type="entry name" value="PDEase_catalytic_dom_sf"/>
</dbReference>
<keyword evidence="3 4" id="KW-0378">Hydrolase</keyword>
<evidence type="ECO:0000256" key="5">
    <source>
        <dbReference type="SAM" id="MobiDB-lite"/>
    </source>
</evidence>
<dbReference type="EC" id="3.1.4.-" evidence="4"/>
<dbReference type="Pfam" id="PF01590">
    <property type="entry name" value="GAF"/>
    <property type="match status" value="1"/>
</dbReference>
<dbReference type="SUPFAM" id="SSF109604">
    <property type="entry name" value="HD-domain/PDEase-like"/>
    <property type="match status" value="1"/>
</dbReference>
<evidence type="ECO:0000256" key="2">
    <source>
        <dbReference type="ARBA" id="ARBA00022723"/>
    </source>
</evidence>
<dbReference type="Gene3D" id="3.30.450.40">
    <property type="match status" value="2"/>
</dbReference>
<reference evidence="7" key="1">
    <citation type="submission" date="2022-11" db="EMBL/GenBank/DDBJ databases">
        <title>Centuries of genome instability and evolution in soft-shell clam transmissible cancer (bioRxiv).</title>
        <authorList>
            <person name="Hart S.F.M."/>
            <person name="Yonemitsu M.A."/>
            <person name="Giersch R.M."/>
            <person name="Beal B.F."/>
            <person name="Arriagada G."/>
            <person name="Davis B.W."/>
            <person name="Ostrander E.A."/>
            <person name="Goff S.P."/>
            <person name="Metzger M.J."/>
        </authorList>
    </citation>
    <scope>NUCLEOTIDE SEQUENCE</scope>
    <source>
        <strain evidence="7">MELC-2E11</strain>
        <tissue evidence="7">Siphon/mantle</tissue>
    </source>
</reference>
<evidence type="ECO:0000313" key="8">
    <source>
        <dbReference type="Proteomes" id="UP001164746"/>
    </source>
</evidence>